<evidence type="ECO:0000256" key="1">
    <source>
        <dbReference type="SAM" id="Phobius"/>
    </source>
</evidence>
<dbReference type="RefSeq" id="WP_282298976.1">
    <property type="nucleotide sequence ID" value="NZ_CP124616.1"/>
</dbReference>
<sequence>MTDANRPDVCHTRTPIFGVLSGYVAACLVVPLCFAIIGIGPEILSEKRLVDWPEFGFFGLTPIILVFCIAPFAGLRWALSKMKPYRLWKNALFGALPGTVMGVLIGEGSGIVALKFCLAGALAGAVSFLVERQSRTMRLNWMLAKEAAHPGWKVCLTQELTQARELQS</sequence>
<keyword evidence="3" id="KW-1185">Reference proteome</keyword>
<feature type="transmembrane region" description="Helical" evidence="1">
    <location>
        <begin position="16"/>
        <end position="37"/>
    </location>
</feature>
<protein>
    <submittedName>
        <fullName evidence="2">Uncharacterized protein</fullName>
    </submittedName>
</protein>
<proteinExistence type="predicted"/>
<gene>
    <name evidence="2" type="ORF">QF118_10295</name>
</gene>
<reference evidence="2 3" key="1">
    <citation type="submission" date="2023-05" db="EMBL/GenBank/DDBJ databases">
        <title>YMD87, complete Genome.</title>
        <authorList>
            <person name="Zhang J."/>
            <person name="Xu X."/>
        </authorList>
    </citation>
    <scope>NUCLEOTIDE SEQUENCE [LARGE SCALE GENOMIC DNA]</scope>
    <source>
        <strain evidence="2 3">YMD87</strain>
    </source>
</reference>
<name>A0ABY8QDQ9_9RHOB</name>
<dbReference type="EMBL" id="CP124616">
    <property type="protein sequence ID" value="WGW02342.1"/>
    <property type="molecule type" value="Genomic_DNA"/>
</dbReference>
<accession>A0ABY8QDQ9</accession>
<keyword evidence="1" id="KW-0812">Transmembrane</keyword>
<feature type="transmembrane region" description="Helical" evidence="1">
    <location>
        <begin position="57"/>
        <end position="75"/>
    </location>
</feature>
<dbReference type="Proteomes" id="UP001241605">
    <property type="component" value="Chromosome"/>
</dbReference>
<feature type="transmembrane region" description="Helical" evidence="1">
    <location>
        <begin position="87"/>
        <end position="105"/>
    </location>
</feature>
<keyword evidence="1" id="KW-1133">Transmembrane helix</keyword>
<evidence type="ECO:0000313" key="3">
    <source>
        <dbReference type="Proteomes" id="UP001241605"/>
    </source>
</evidence>
<feature type="transmembrane region" description="Helical" evidence="1">
    <location>
        <begin position="111"/>
        <end position="130"/>
    </location>
</feature>
<evidence type="ECO:0000313" key="2">
    <source>
        <dbReference type="EMBL" id="WGW02342.1"/>
    </source>
</evidence>
<keyword evidence="1" id="KW-0472">Membrane</keyword>
<organism evidence="2 3">
    <name type="scientific">Tropicibacter oceani</name>
    <dbReference type="NCBI Taxonomy" id="3058420"/>
    <lineage>
        <taxon>Bacteria</taxon>
        <taxon>Pseudomonadati</taxon>
        <taxon>Pseudomonadota</taxon>
        <taxon>Alphaproteobacteria</taxon>
        <taxon>Rhodobacterales</taxon>
        <taxon>Roseobacteraceae</taxon>
        <taxon>Tropicibacter</taxon>
    </lineage>
</organism>